<evidence type="ECO:0000313" key="4">
    <source>
        <dbReference type="Proteomes" id="UP001277471"/>
    </source>
</evidence>
<keyword evidence="4" id="KW-1185">Reference proteome</keyword>
<sequence length="114" mass="12797">MQESIDLSWWITAVELPVMGGLFWLIARLRRDAESALETLRARAETAQAQVRESLAAYKLEVAKTYVSVATLKDVERRLTDHLLRIETKLENGCASFAPPYGDFAPPYGDGGRR</sequence>
<evidence type="ECO:0000256" key="2">
    <source>
        <dbReference type="SAM" id="Phobius"/>
    </source>
</evidence>
<gene>
    <name evidence="3" type="ORF">SIM66_18115</name>
</gene>
<keyword evidence="2" id="KW-0472">Membrane</keyword>
<feature type="coiled-coil region" evidence="1">
    <location>
        <begin position="30"/>
        <end position="57"/>
    </location>
</feature>
<keyword evidence="2" id="KW-0812">Transmembrane</keyword>
<accession>A0ABU4P9P5</accession>
<proteinExistence type="predicted"/>
<feature type="transmembrane region" description="Helical" evidence="2">
    <location>
        <begin position="7"/>
        <end position="27"/>
    </location>
</feature>
<dbReference type="EMBL" id="JAWXYC010000004">
    <property type="protein sequence ID" value="MDX5953095.1"/>
    <property type="molecule type" value="Genomic_DNA"/>
</dbReference>
<comment type="caution">
    <text evidence="3">The sequence shown here is derived from an EMBL/GenBank/DDBJ whole genome shotgun (WGS) entry which is preliminary data.</text>
</comment>
<name>A0ABU4P9P5_AZOBR</name>
<organism evidence="3 4">
    <name type="scientific">Azospirillum brasilense</name>
    <dbReference type="NCBI Taxonomy" id="192"/>
    <lineage>
        <taxon>Bacteria</taxon>
        <taxon>Pseudomonadati</taxon>
        <taxon>Pseudomonadota</taxon>
        <taxon>Alphaproteobacteria</taxon>
        <taxon>Rhodospirillales</taxon>
        <taxon>Azospirillaceae</taxon>
        <taxon>Azospirillum</taxon>
    </lineage>
</organism>
<evidence type="ECO:0000256" key="1">
    <source>
        <dbReference type="SAM" id="Coils"/>
    </source>
</evidence>
<evidence type="ECO:0000313" key="3">
    <source>
        <dbReference type="EMBL" id="MDX5953095.1"/>
    </source>
</evidence>
<reference evidence="3 4" key="1">
    <citation type="submission" date="2023-11" db="EMBL/GenBank/DDBJ databases">
        <title>MicrobeMod: A computational toolkit for identifying prokaryotic methylation and restriction-modification with nanopore sequencing.</title>
        <authorList>
            <person name="Crits-Christoph A."/>
            <person name="Kang S.C."/>
            <person name="Lee H."/>
            <person name="Ostrov N."/>
        </authorList>
    </citation>
    <scope>NUCLEOTIDE SEQUENCE [LARGE SCALE GENOMIC DNA]</scope>
    <source>
        <strain evidence="3 4">ATCC 29145</strain>
    </source>
</reference>
<keyword evidence="1" id="KW-0175">Coiled coil</keyword>
<dbReference type="GeneID" id="56450296"/>
<protein>
    <submittedName>
        <fullName evidence="3">Uncharacterized protein</fullName>
    </submittedName>
</protein>
<dbReference type="RefSeq" id="WP_059398605.1">
    <property type="nucleotide sequence ID" value="NZ_CP012914.1"/>
</dbReference>
<keyword evidence="2" id="KW-1133">Transmembrane helix</keyword>
<dbReference type="Proteomes" id="UP001277471">
    <property type="component" value="Unassembled WGS sequence"/>
</dbReference>